<organism evidence="2 3">
    <name type="scientific">Donghicola tyrosinivorans</name>
    <dbReference type="NCBI Taxonomy" id="1652492"/>
    <lineage>
        <taxon>Bacteria</taxon>
        <taxon>Pseudomonadati</taxon>
        <taxon>Pseudomonadota</taxon>
        <taxon>Alphaproteobacteria</taxon>
        <taxon>Rhodobacterales</taxon>
        <taxon>Roseobacteraceae</taxon>
        <taxon>Donghicola</taxon>
    </lineage>
</organism>
<evidence type="ECO:0000313" key="2">
    <source>
        <dbReference type="EMBL" id="PRY90087.1"/>
    </source>
</evidence>
<accession>A0A2T0WTU0</accession>
<name>A0A2T0WTU0_9RHOB</name>
<dbReference type="Proteomes" id="UP000238392">
    <property type="component" value="Unassembled WGS sequence"/>
</dbReference>
<reference evidence="2 3" key="1">
    <citation type="submission" date="2018-03" db="EMBL/GenBank/DDBJ databases">
        <title>Genomic Encyclopedia of Archaeal and Bacterial Type Strains, Phase II (KMG-II): from individual species to whole genera.</title>
        <authorList>
            <person name="Goeker M."/>
        </authorList>
    </citation>
    <scope>NUCLEOTIDE SEQUENCE [LARGE SCALE GENOMIC DNA]</scope>
    <source>
        <strain evidence="2 3">DSM 100212</strain>
    </source>
</reference>
<evidence type="ECO:0000313" key="3">
    <source>
        <dbReference type="Proteomes" id="UP000238392"/>
    </source>
</evidence>
<dbReference type="AlphaFoldDB" id="A0A2T0WTU0"/>
<evidence type="ECO:0000259" key="1">
    <source>
        <dbReference type="Pfam" id="PF12697"/>
    </source>
</evidence>
<keyword evidence="3" id="KW-1185">Reference proteome</keyword>
<comment type="caution">
    <text evidence="2">The sequence shown here is derived from an EMBL/GenBank/DDBJ whole genome shotgun (WGS) entry which is preliminary data.</text>
</comment>
<dbReference type="InterPro" id="IPR000639">
    <property type="entry name" value="Epox_hydrolase-like"/>
</dbReference>
<dbReference type="GO" id="GO:0003824">
    <property type="term" value="F:catalytic activity"/>
    <property type="evidence" value="ECO:0007669"/>
    <property type="project" value="InterPro"/>
</dbReference>
<dbReference type="InterPro" id="IPR029058">
    <property type="entry name" value="AB_hydrolase_fold"/>
</dbReference>
<dbReference type="PANTHER" id="PTHR43798">
    <property type="entry name" value="MONOACYLGLYCEROL LIPASE"/>
    <property type="match status" value="1"/>
</dbReference>
<dbReference type="Gene3D" id="3.40.50.1820">
    <property type="entry name" value="alpha/beta hydrolase"/>
    <property type="match status" value="1"/>
</dbReference>
<dbReference type="InterPro" id="IPR050266">
    <property type="entry name" value="AB_hydrolase_sf"/>
</dbReference>
<dbReference type="InterPro" id="IPR000073">
    <property type="entry name" value="AB_hydrolase_1"/>
</dbReference>
<dbReference type="Pfam" id="PF12697">
    <property type="entry name" value="Abhydrolase_6"/>
    <property type="match status" value="1"/>
</dbReference>
<dbReference type="GO" id="GO:0016020">
    <property type="term" value="C:membrane"/>
    <property type="evidence" value="ECO:0007669"/>
    <property type="project" value="TreeGrafter"/>
</dbReference>
<dbReference type="PANTHER" id="PTHR43798:SF33">
    <property type="entry name" value="HYDROLASE, PUTATIVE (AFU_ORTHOLOGUE AFUA_2G14860)-RELATED"/>
    <property type="match status" value="1"/>
</dbReference>
<dbReference type="PRINTS" id="PR00111">
    <property type="entry name" value="ABHYDROLASE"/>
</dbReference>
<dbReference type="PROSITE" id="PS51257">
    <property type="entry name" value="PROKAR_LIPOPROTEIN"/>
    <property type="match status" value="1"/>
</dbReference>
<proteinExistence type="predicted"/>
<dbReference type="PRINTS" id="PR00412">
    <property type="entry name" value="EPOXHYDRLASE"/>
</dbReference>
<dbReference type="SUPFAM" id="SSF53474">
    <property type="entry name" value="alpha/beta-Hydrolases"/>
    <property type="match status" value="1"/>
</dbReference>
<sequence length="335" mass="35875">MSWRTLGRKTFSLVAAGLFLTGCSAIDQRASQREAQFEAENPPVGQILTLPDGRRVHAFVQGSGPDLVLIHGASGNLRDFTFDLTRRLTDRYRVIALDRPGMGYTDRTDAAYATVANNGAESPEEQVVMLQAAADLLDVENPIVLGHSYGGAVAMAWALARPEDTAALVIVSGATIPWEGGLSFSYKVPSSTLGSAMLVPAVTAFFPESKLEPIVDGVFKPQHAPEGYTKGLGSALSLRRDAMRANARQVNVLKDHLITMLPRYHSLTLPVEILHGAADTTVPAKVHAIPLSEILPNANLTQLDGIGHMPHQVAPEAVVDAIDRARSRAGLHKGL</sequence>
<feature type="domain" description="AB hydrolase-1" evidence="1">
    <location>
        <begin position="67"/>
        <end position="321"/>
    </location>
</feature>
<dbReference type="EMBL" id="PVTQ01000005">
    <property type="protein sequence ID" value="PRY90087.1"/>
    <property type="molecule type" value="Genomic_DNA"/>
</dbReference>
<protein>
    <submittedName>
        <fullName evidence="2">Pimeloyl-ACP methyl ester carboxylesterase</fullName>
    </submittedName>
</protein>
<gene>
    <name evidence="2" type="ORF">CLV74_10566</name>
</gene>
<dbReference type="OrthoDB" id="9815441at2"/>